<name>A0A848F6C1_9BURK</name>
<protein>
    <submittedName>
        <fullName evidence="2">Uncharacterized protein</fullName>
    </submittedName>
</protein>
<keyword evidence="3" id="KW-1185">Reference proteome</keyword>
<keyword evidence="1" id="KW-0812">Transmembrane</keyword>
<evidence type="ECO:0000313" key="3">
    <source>
        <dbReference type="Proteomes" id="UP000574067"/>
    </source>
</evidence>
<organism evidence="2 3">
    <name type="scientific">Azohydromonas caseinilytica</name>
    <dbReference type="NCBI Taxonomy" id="2728836"/>
    <lineage>
        <taxon>Bacteria</taxon>
        <taxon>Pseudomonadati</taxon>
        <taxon>Pseudomonadota</taxon>
        <taxon>Betaproteobacteria</taxon>
        <taxon>Burkholderiales</taxon>
        <taxon>Sphaerotilaceae</taxon>
        <taxon>Azohydromonas</taxon>
    </lineage>
</organism>
<accession>A0A848F6C1</accession>
<dbReference type="InterPro" id="IPR036086">
    <property type="entry name" value="ParB/Sulfiredoxin_sf"/>
</dbReference>
<proteinExistence type="predicted"/>
<dbReference type="EMBL" id="JABBFW010000007">
    <property type="protein sequence ID" value="NML15637.1"/>
    <property type="molecule type" value="Genomic_DNA"/>
</dbReference>
<gene>
    <name evidence="2" type="ORF">HHL10_11720</name>
</gene>
<evidence type="ECO:0000256" key="1">
    <source>
        <dbReference type="SAM" id="Phobius"/>
    </source>
</evidence>
<dbReference type="AlphaFoldDB" id="A0A848F6C1"/>
<keyword evidence="1" id="KW-1133">Transmembrane helix</keyword>
<evidence type="ECO:0000313" key="2">
    <source>
        <dbReference type="EMBL" id="NML15637.1"/>
    </source>
</evidence>
<comment type="caution">
    <text evidence="2">The sequence shown here is derived from an EMBL/GenBank/DDBJ whole genome shotgun (WGS) entry which is preliminary data.</text>
</comment>
<dbReference type="Proteomes" id="UP000574067">
    <property type="component" value="Unassembled WGS sequence"/>
</dbReference>
<dbReference type="SUPFAM" id="SSF110849">
    <property type="entry name" value="ParB/Sulfiredoxin"/>
    <property type="match status" value="1"/>
</dbReference>
<feature type="transmembrane region" description="Helical" evidence="1">
    <location>
        <begin position="195"/>
        <end position="216"/>
    </location>
</feature>
<keyword evidence="1" id="KW-0472">Membrane</keyword>
<sequence length="313" mass="35160">MSTMQLQPLPEAVAQLEELWLLGQPTLGHLLEFVDDSVAGSDILDRRALVAEWRAANEYCQQLERSEAGIALDGRHRALDPGLADLAAEVQAHPRFTEAYDTLPTEFGMVELDRLIVDQVHVTRNHVEAVAARIGPDPEPRTLFRHCFPLGEPEARVEIREVGAHRYVFRCPSTDFRFHEAVLLKPGQLQGYQSFGAIAGVVGLVVGFGCNFLSAVRVGRRHLLVNGYHRAVALRSLGLTHAPCIVQTATCVDELALCTKSRVSERAEFYFESARPPLLKDFFDPKLRKLFPLRPRMRHIEVSFEVKDYLLSE</sequence>
<dbReference type="RefSeq" id="WP_169160549.1">
    <property type="nucleotide sequence ID" value="NZ_JABBFW010000007.1"/>
</dbReference>
<reference evidence="2 3" key="1">
    <citation type="submission" date="2020-04" db="EMBL/GenBank/DDBJ databases">
        <title>Azohydromonas sp. isolated from soil.</title>
        <authorList>
            <person name="Dahal R.H."/>
        </authorList>
    </citation>
    <scope>NUCLEOTIDE SEQUENCE [LARGE SCALE GENOMIC DNA]</scope>
    <source>
        <strain evidence="2 3">G-1-1-14</strain>
    </source>
</reference>